<evidence type="ECO:0000313" key="1">
    <source>
        <dbReference type="EMBL" id="KAB4473312.1"/>
    </source>
</evidence>
<name>A0A139JU90_BACT4</name>
<proteinExistence type="predicted"/>
<dbReference type="Proteomes" id="UP000782901">
    <property type="component" value="Unassembled WGS sequence"/>
</dbReference>
<reference evidence="1 3" key="1">
    <citation type="journal article" date="2019" name="Nat. Med.">
        <title>A library of human gut bacterial isolates paired with longitudinal multiomics data enables mechanistic microbiome research.</title>
        <authorList>
            <person name="Poyet M."/>
            <person name="Groussin M."/>
            <person name="Gibbons S.M."/>
            <person name="Avila-Pacheco J."/>
            <person name="Jiang X."/>
            <person name="Kearney S.M."/>
            <person name="Perrotta A.R."/>
            <person name="Berdy B."/>
            <person name="Zhao S."/>
            <person name="Lieberman T.D."/>
            <person name="Swanson P.K."/>
            <person name="Smith M."/>
            <person name="Roesemann S."/>
            <person name="Alexander J.E."/>
            <person name="Rich S.A."/>
            <person name="Livny J."/>
            <person name="Vlamakis H."/>
            <person name="Clish C."/>
            <person name="Bullock K."/>
            <person name="Deik A."/>
            <person name="Scott J."/>
            <person name="Pierce K.A."/>
            <person name="Xavier R.J."/>
            <person name="Alm E.J."/>
        </authorList>
    </citation>
    <scope>NUCLEOTIDE SEQUENCE [LARGE SCALE GENOMIC DNA]</scope>
    <source>
        <strain evidence="1 3">BIOML-A156</strain>
    </source>
</reference>
<dbReference type="CDD" id="cd08054">
    <property type="entry name" value="gp6"/>
    <property type="match status" value="1"/>
</dbReference>
<dbReference type="Pfam" id="PF05135">
    <property type="entry name" value="Phage_connect_1"/>
    <property type="match status" value="1"/>
</dbReference>
<dbReference type="Proteomes" id="UP000488521">
    <property type="component" value="Unassembled WGS sequence"/>
</dbReference>
<dbReference type="RefSeq" id="WP_061474279.1">
    <property type="nucleotide sequence ID" value="NZ_BAABZI010000001.1"/>
</dbReference>
<protein>
    <submittedName>
        <fullName evidence="1 2">Head-tail connector protein</fullName>
    </submittedName>
</protein>
<comment type="caution">
    <text evidence="1">The sequence shown here is derived from an EMBL/GenBank/DDBJ whole genome shotgun (WGS) entry which is preliminary data.</text>
</comment>
<dbReference type="InterPro" id="IPR021146">
    <property type="entry name" value="Phage_gp6-like_head-tail"/>
</dbReference>
<dbReference type="Gene3D" id="1.10.3230.30">
    <property type="entry name" value="Phage gp6-like head-tail connector protein"/>
    <property type="match status" value="1"/>
</dbReference>
<sequence>MKQYITLEEAKMQIPGFVDYGEQDEYITGCILDAQAALETRLQSPLSEYEDEQGCIPRDLRRSILITISDFYDNRSDIVFSKPYSIGRAAALSAPFIKFRGAEEDGTT</sequence>
<dbReference type="AlphaFoldDB" id="A0A139JU90"/>
<evidence type="ECO:0000313" key="2">
    <source>
        <dbReference type="EMBL" id="MBS5411723.1"/>
    </source>
</evidence>
<accession>A0A139JU90</accession>
<dbReference type="NCBIfam" id="TIGR01560">
    <property type="entry name" value="put_DNA_pack"/>
    <property type="match status" value="1"/>
</dbReference>
<gene>
    <name evidence="1" type="ORF">GAN59_13125</name>
    <name evidence="2" type="ORF">KHY35_13605</name>
</gene>
<evidence type="ECO:0000313" key="3">
    <source>
        <dbReference type="Proteomes" id="UP000488521"/>
    </source>
</evidence>
<dbReference type="EMBL" id="WCRS01000008">
    <property type="protein sequence ID" value="KAB4473312.1"/>
    <property type="molecule type" value="Genomic_DNA"/>
</dbReference>
<organism evidence="1 3">
    <name type="scientific">Bacteroides thetaiotaomicron</name>
    <dbReference type="NCBI Taxonomy" id="818"/>
    <lineage>
        <taxon>Bacteria</taxon>
        <taxon>Pseudomonadati</taxon>
        <taxon>Bacteroidota</taxon>
        <taxon>Bacteroidia</taxon>
        <taxon>Bacteroidales</taxon>
        <taxon>Bacteroidaceae</taxon>
        <taxon>Bacteroides</taxon>
    </lineage>
</organism>
<dbReference type="InterPro" id="IPR006450">
    <property type="entry name" value="Phage_HK97_gp6-like"/>
</dbReference>
<dbReference type="EMBL" id="JAGZEE010000018">
    <property type="protein sequence ID" value="MBS5411723.1"/>
    <property type="molecule type" value="Genomic_DNA"/>
</dbReference>
<reference evidence="2" key="2">
    <citation type="submission" date="2021-02" db="EMBL/GenBank/DDBJ databases">
        <title>Infant gut strain persistence is associated with maternal origin, phylogeny, and functional potential including surface adhesion and iron acquisition.</title>
        <authorList>
            <person name="Lou Y.C."/>
        </authorList>
    </citation>
    <scope>NUCLEOTIDE SEQUENCE</scope>
    <source>
        <strain evidence="2">L3_082_243G1_dasL3_082_243G1_maxbin2.maxbin.015s ta_sub</strain>
    </source>
</reference>